<feature type="domain" description="Teneurin-like YD-shell" evidence="6">
    <location>
        <begin position="895"/>
        <end position="1012"/>
    </location>
</feature>
<dbReference type="Gene3D" id="3.90.930.1">
    <property type="match status" value="1"/>
</dbReference>
<feature type="domain" description="DUF6531" evidence="5">
    <location>
        <begin position="443"/>
        <end position="516"/>
    </location>
</feature>
<feature type="compositionally biased region" description="Basic and acidic residues" evidence="3">
    <location>
        <begin position="386"/>
        <end position="408"/>
    </location>
</feature>
<keyword evidence="7" id="KW-0378">Hydrolase</keyword>
<evidence type="ECO:0000259" key="4">
    <source>
        <dbReference type="Pfam" id="PF03527"/>
    </source>
</evidence>
<dbReference type="Pfam" id="PF20148">
    <property type="entry name" value="DUF6531"/>
    <property type="match status" value="1"/>
</dbReference>
<dbReference type="InterPro" id="IPR053737">
    <property type="entry name" value="Type_II_TA_Toxin"/>
</dbReference>
<accession>A0A1M5XFL6</accession>
<dbReference type="InterPro" id="IPR022385">
    <property type="entry name" value="Rhs_assc_core"/>
</dbReference>
<dbReference type="NCBIfam" id="TIGR03696">
    <property type="entry name" value="Rhs_assc_core"/>
    <property type="match status" value="1"/>
</dbReference>
<dbReference type="InterPro" id="IPR049802">
    <property type="entry name" value="RhsC-like_FIX"/>
</dbReference>
<dbReference type="PANTHER" id="PTHR32305:SF15">
    <property type="entry name" value="PROTEIN RHSA-RELATED"/>
    <property type="match status" value="1"/>
</dbReference>
<dbReference type="SUPFAM" id="SSF49478">
    <property type="entry name" value="Cna protein B-type domain"/>
    <property type="match status" value="1"/>
</dbReference>
<dbReference type="Pfam" id="PF25023">
    <property type="entry name" value="TEN_YD-shell"/>
    <property type="match status" value="1"/>
</dbReference>
<reference evidence="7 8" key="1">
    <citation type="submission" date="2016-11" db="EMBL/GenBank/DDBJ databases">
        <authorList>
            <person name="Jaros S."/>
            <person name="Januszkiewicz K."/>
            <person name="Wedrychowicz H."/>
        </authorList>
    </citation>
    <scope>NUCLEOTIDE SEQUENCE [LARGE SCALE GENOMIC DNA]</scope>
    <source>
        <strain evidence="7 8">CECT 7868</strain>
    </source>
</reference>
<dbReference type="CDD" id="cd20746">
    <property type="entry name" value="FIX_Ntox15_NUC_DUF4112_RhsA-like"/>
    <property type="match status" value="1"/>
</dbReference>
<dbReference type="Gene3D" id="2.180.10.10">
    <property type="entry name" value="RHS repeat-associated core"/>
    <property type="match status" value="2"/>
</dbReference>
<evidence type="ECO:0000259" key="5">
    <source>
        <dbReference type="Pfam" id="PF20148"/>
    </source>
</evidence>
<dbReference type="InterPro" id="IPR031325">
    <property type="entry name" value="RHS_repeat"/>
</dbReference>
<feature type="domain" description="RHS protein conserved region" evidence="4">
    <location>
        <begin position="1374"/>
        <end position="1409"/>
    </location>
</feature>
<keyword evidence="2" id="KW-0175">Coiled coil</keyword>
<gene>
    <name evidence="7" type="primary">rhsC_2</name>
    <name evidence="7" type="ORF">VA7868_01127</name>
</gene>
<dbReference type="Gene3D" id="1.20.120.1870">
    <property type="entry name" value="Fic/DOC protein, Fido domain"/>
    <property type="match status" value="1"/>
</dbReference>
<dbReference type="NCBIfam" id="TIGR01643">
    <property type="entry name" value="YD_repeat_2x"/>
    <property type="match status" value="6"/>
</dbReference>
<proteinExistence type="predicted"/>
<dbReference type="EMBL" id="FQXZ01000011">
    <property type="protein sequence ID" value="SHH98304.1"/>
    <property type="molecule type" value="Genomic_DNA"/>
</dbReference>
<dbReference type="EC" id="3.1.-.-" evidence="7"/>
<protein>
    <submittedName>
        <fullName evidence="7">Putative deoxyribonuclease RhsC</fullName>
        <ecNumber evidence="7">3.1.-.-</ecNumber>
    </submittedName>
</protein>
<dbReference type="Pfam" id="PF05593">
    <property type="entry name" value="RHS_repeat"/>
    <property type="match status" value="3"/>
</dbReference>
<organism evidence="7 8">
    <name type="scientific">Vibrio aerogenes CECT 7868</name>
    <dbReference type="NCBI Taxonomy" id="1216006"/>
    <lineage>
        <taxon>Bacteria</taxon>
        <taxon>Pseudomonadati</taxon>
        <taxon>Pseudomonadota</taxon>
        <taxon>Gammaproteobacteria</taxon>
        <taxon>Vibrionales</taxon>
        <taxon>Vibrionaceae</taxon>
        <taxon>Vibrio</taxon>
    </lineage>
</organism>
<dbReference type="Proteomes" id="UP000184608">
    <property type="component" value="Unassembled WGS sequence"/>
</dbReference>
<sequence>MSSPSVSKKSSQQKKANLLASVQAAEANFSTDKVLDCGCVVCGCQAFIRIVYEDGTGVPEAPVTVIDSNGSKVEGTTDKNGVIHVKNMGCGAYELMFKEGSDEFKLTGVAENNPVLQDTTHLAALMGEYFTLFSQLHKRGYLTYDADGSSDNYVDVDGCPFTDIPDEYEAAYDRYWEIHKQVQEGPVSMRIAANKMFSGLAGETAETTMFSVAAQLAAEVIIGMIPYVGQAKDIYDISYWSYETYEGKDSEAHWLEGFLNVIGIVPGVGDGVKVIGRAISRALRHADIRMLQKAGKIIRSLSKGNITEYLKTFDKELDEVLKAVKPQMDKILAALDEAVINSKNWIIRLVKAQFAGLVAALKKLRNKLDDIAAKLKKQVKEFVEKYTHRSDGSTHKKKSQVRDEEKPLETTNPHAEQAEHDELMNQHEGNNTQCTSAVCQGKGEPVDILTGKVFEQREDFRLAGPLPLSHERYYHSAGLRQSGLLGTLWRSSWDLTLRLDGTQAIFTDLDFSEAAFTKPYPGIPMRSAAKPGWELSRDSQQNMVLQDKQGIRYTFGHAFGPLLRLTQIEDAYGNTNQFLYDRGTLKWVILSDDRLIQVETQRRRITRLTLCDAQKNPLRELAAYTYDKHGQLTAVRGAPGCSFDYQYNKDGGLTRWQDLAHTWVEHDYDDKGRAIATRCADGLWYDQIRYDDDNHIHYYKNAFGGIEAYHLDERNLPYAIVDSDGNRTEQQWQGDLLVSETNAAGETTTYSHDDNGNITEVTQPDGKLHVYQYNEHSRLTGYTAPDGARWLYEHNQQGDVTTVTDPDGRQWHYSYTESGQRASETAPDGSITRYQYHANGLLRRIDPATGYGMTLSYDVHGRLIKRESDNKQVRRWCYDHHHPHPSQVIYEDGTTARFTYDIEGNLTTITDAAGHTRTFAYGAFDRLLTVTDPLGATTQYHYNQEGEFAGVTNSQGNEWRYEFDDFGRICTERHYDGRKEHFSYTLAGQLASRTKPDGHRFDYQYDPCGRLLEAQSFDADNQPTGKSWYEYDAAGRLRYAENSDAWVEMQYSPAGLLLNENLNGTPITHEYDAAGRRIQMQGAHTPRAFEWQQQQLMQLQIGEADTRHDLLSFSWHESGLEASRRSDSGFALHQDYSATGLLTGQRLGLFGTHMLRQYQYDALDQLSEIKDSHRGYTQFSHNANGQISAVRQRRSWEPRASFVQLFGYDSELNLNETGSGSEFSGNVISMADERLKRQTKQYDNAGRVVETGRFKYVYDACGRVTTKTESKNGYRPQTTKFIWNDEDRLTHIELPDGTRYRYRYDPFGRRVAKECLKTQTQTHYLWDGNTVIQQSQITADGTALQSTEYLYEPDTFRPLAQITTDHDTGRERLHYIITDHAGTPQELCSPEGEIQWRGNQQLWGNFHQQTEILNRGYLEEAMNDAVHCDLRYQGQLEDTESGLYYNLNRYFDSDSGQYLSPDPIGFAGGLRPQGYVHNPVAWVDPLGLSPDCYKKIDRGAPELGGFAKGISADEIKEINRSLGNTAGAYRDPSTALYNASHRNGFYDKAASLIRDIAGGHMFRDANKRTTQSVIEKLMDRNGISGGPDSSKLRSIINRVADSTRKDHLSSIEDISTALRGF</sequence>
<evidence type="ECO:0000259" key="6">
    <source>
        <dbReference type="Pfam" id="PF25023"/>
    </source>
</evidence>
<dbReference type="InterPro" id="IPR001826">
    <property type="entry name" value="RHS"/>
</dbReference>
<dbReference type="InterPro" id="IPR056823">
    <property type="entry name" value="TEN-like_YD-shell"/>
</dbReference>
<dbReference type="GO" id="GO:0016787">
    <property type="term" value="F:hydrolase activity"/>
    <property type="evidence" value="ECO:0007669"/>
    <property type="project" value="UniProtKB-KW"/>
</dbReference>
<name>A0A1M5XFL6_9VIBR</name>
<feature type="region of interest" description="Disordered" evidence="3">
    <location>
        <begin position="386"/>
        <end position="415"/>
    </location>
</feature>
<dbReference type="Pfam" id="PF03527">
    <property type="entry name" value="RHS"/>
    <property type="match status" value="1"/>
</dbReference>
<evidence type="ECO:0000256" key="3">
    <source>
        <dbReference type="SAM" id="MobiDB-lite"/>
    </source>
</evidence>
<dbReference type="InterPro" id="IPR050708">
    <property type="entry name" value="T6SS_VgrG/RHS"/>
</dbReference>
<keyword evidence="1" id="KW-0677">Repeat</keyword>
<evidence type="ECO:0000313" key="7">
    <source>
        <dbReference type="EMBL" id="SHH98304.1"/>
    </source>
</evidence>
<evidence type="ECO:0000256" key="1">
    <source>
        <dbReference type="ARBA" id="ARBA00022737"/>
    </source>
</evidence>
<dbReference type="InterPro" id="IPR006530">
    <property type="entry name" value="YD"/>
</dbReference>
<evidence type="ECO:0000313" key="8">
    <source>
        <dbReference type="Proteomes" id="UP000184608"/>
    </source>
</evidence>
<dbReference type="RefSeq" id="WP_175561520.1">
    <property type="nucleotide sequence ID" value="NZ_FQXZ01000011.1"/>
</dbReference>
<keyword evidence="8" id="KW-1185">Reference proteome</keyword>
<feature type="coiled-coil region" evidence="2">
    <location>
        <begin position="358"/>
        <end position="385"/>
    </location>
</feature>
<dbReference type="STRING" id="1216006.VA7868_01127"/>
<dbReference type="PANTHER" id="PTHR32305">
    <property type="match status" value="1"/>
</dbReference>
<dbReference type="InterPro" id="IPR045351">
    <property type="entry name" value="DUF6531"/>
</dbReference>
<evidence type="ECO:0000256" key="2">
    <source>
        <dbReference type="SAM" id="Coils"/>
    </source>
</evidence>